<feature type="non-terminal residue" evidence="4">
    <location>
        <position position="1"/>
    </location>
</feature>
<dbReference type="Proteomes" id="UP000311919">
    <property type="component" value="Unassembled WGS sequence"/>
</dbReference>
<keyword evidence="5" id="KW-1185">Reference proteome</keyword>
<gene>
    <name evidence="4" type="ORF">EWB00_005860</name>
</gene>
<dbReference type="STRING" id="6182.A0A4Z2D0H4"/>
<dbReference type="InterPro" id="IPR018980">
    <property type="entry name" value="FERM_PH-like_C"/>
</dbReference>
<proteinExistence type="predicted"/>
<feature type="transmembrane region" description="Helical" evidence="2">
    <location>
        <begin position="1234"/>
        <end position="1253"/>
    </location>
</feature>
<dbReference type="OrthoDB" id="6266673at2759"/>
<dbReference type="Pfam" id="PF09380">
    <property type="entry name" value="FERM_C"/>
    <property type="match status" value="1"/>
</dbReference>
<dbReference type="EMBL" id="SKCS01000382">
    <property type="protein sequence ID" value="TNN09983.1"/>
    <property type="molecule type" value="Genomic_DNA"/>
</dbReference>
<feature type="region of interest" description="Disordered" evidence="1">
    <location>
        <begin position="549"/>
        <end position="578"/>
    </location>
</feature>
<dbReference type="SMART" id="SM01196">
    <property type="entry name" value="FERM_C"/>
    <property type="match status" value="1"/>
</dbReference>
<feature type="region of interest" description="Disordered" evidence="1">
    <location>
        <begin position="144"/>
        <end position="175"/>
    </location>
</feature>
<evidence type="ECO:0000313" key="5">
    <source>
        <dbReference type="Proteomes" id="UP000311919"/>
    </source>
</evidence>
<evidence type="ECO:0000256" key="2">
    <source>
        <dbReference type="SAM" id="Phobius"/>
    </source>
</evidence>
<dbReference type="GO" id="GO:0005856">
    <property type="term" value="C:cytoskeleton"/>
    <property type="evidence" value="ECO:0007669"/>
    <property type="project" value="TreeGrafter"/>
</dbReference>
<dbReference type="PROSITE" id="PS50057">
    <property type="entry name" value="FERM_3"/>
    <property type="match status" value="1"/>
</dbReference>
<keyword evidence="2" id="KW-0812">Transmembrane</keyword>
<evidence type="ECO:0000259" key="3">
    <source>
        <dbReference type="PROSITE" id="PS50057"/>
    </source>
</evidence>
<dbReference type="SUPFAM" id="SSF50729">
    <property type="entry name" value="PH domain-like"/>
    <property type="match status" value="1"/>
</dbReference>
<dbReference type="PANTHER" id="PTHR23280">
    <property type="entry name" value="4.1 G PROTEIN"/>
    <property type="match status" value="1"/>
</dbReference>
<feature type="region of interest" description="Disordered" evidence="1">
    <location>
        <begin position="1022"/>
        <end position="1066"/>
    </location>
</feature>
<feature type="region of interest" description="Disordered" evidence="1">
    <location>
        <begin position="285"/>
        <end position="312"/>
    </location>
</feature>
<feature type="domain" description="FERM" evidence="3">
    <location>
        <begin position="1"/>
        <end position="84"/>
    </location>
</feature>
<evidence type="ECO:0000313" key="4">
    <source>
        <dbReference type="EMBL" id="TNN09983.1"/>
    </source>
</evidence>
<feature type="compositionally biased region" description="Polar residues" evidence="1">
    <location>
        <begin position="219"/>
        <end position="244"/>
    </location>
</feature>
<feature type="compositionally biased region" description="Basic and acidic residues" evidence="1">
    <location>
        <begin position="297"/>
        <end position="312"/>
    </location>
</feature>
<feature type="compositionally biased region" description="Polar residues" evidence="1">
    <location>
        <begin position="561"/>
        <end position="578"/>
    </location>
</feature>
<dbReference type="InterPro" id="IPR000299">
    <property type="entry name" value="FERM_domain"/>
</dbReference>
<reference evidence="4 5" key="1">
    <citation type="submission" date="2019-03" db="EMBL/GenBank/DDBJ databases">
        <title>An improved genome assembly of the fluke Schistosoma japonicum.</title>
        <authorList>
            <person name="Hu W."/>
            <person name="Luo F."/>
            <person name="Yin M."/>
            <person name="Mo X."/>
            <person name="Sun C."/>
            <person name="Wu Q."/>
            <person name="Zhu B."/>
            <person name="Xiang M."/>
            <person name="Wang J."/>
            <person name="Wang Y."/>
            <person name="Zhang T."/>
            <person name="Xu B."/>
            <person name="Zheng H."/>
            <person name="Feng Z."/>
        </authorList>
    </citation>
    <scope>NUCLEOTIDE SEQUENCE [LARGE SCALE GENOMIC DNA]</scope>
    <source>
        <strain evidence="4">HuSjv2</strain>
        <tissue evidence="4">Worms</tissue>
    </source>
</reference>
<accession>A0A4Z2D0H4</accession>
<organism evidence="4 5">
    <name type="scientific">Schistosoma japonicum</name>
    <name type="common">Blood fluke</name>
    <dbReference type="NCBI Taxonomy" id="6182"/>
    <lineage>
        <taxon>Eukaryota</taxon>
        <taxon>Metazoa</taxon>
        <taxon>Spiralia</taxon>
        <taxon>Lophotrochozoa</taxon>
        <taxon>Platyhelminthes</taxon>
        <taxon>Trematoda</taxon>
        <taxon>Digenea</taxon>
        <taxon>Strigeidida</taxon>
        <taxon>Schistosomatoidea</taxon>
        <taxon>Schistosomatidae</taxon>
        <taxon>Schistosoma</taxon>
    </lineage>
</organism>
<feature type="region of interest" description="Disordered" evidence="1">
    <location>
        <begin position="209"/>
        <end position="244"/>
    </location>
</feature>
<keyword evidence="2" id="KW-1133">Transmembrane helix</keyword>
<name>A0A4Z2D0H4_SCHJA</name>
<feature type="compositionally biased region" description="Basic and acidic residues" evidence="1">
    <location>
        <begin position="1022"/>
        <end position="1037"/>
    </location>
</feature>
<dbReference type="GO" id="GO:0031032">
    <property type="term" value="P:actomyosin structure organization"/>
    <property type="evidence" value="ECO:0007669"/>
    <property type="project" value="TreeGrafter"/>
</dbReference>
<evidence type="ECO:0000256" key="1">
    <source>
        <dbReference type="SAM" id="MobiDB-lite"/>
    </source>
</evidence>
<protein>
    <submittedName>
        <fullName evidence="4">FERM domain-containing protein</fullName>
    </submittedName>
</protein>
<dbReference type="AlphaFoldDB" id="A0A4Z2D0H4"/>
<sequence>DRKGNHFYMGLNHEGVITYRGSRKAHVFSWQKINKISYEGKLFIIQVEWEQRRHTLGFKCPTPEAAEALWKWAVDRQCFFTLNRSVDAKESKANGGLFKRRQFYTFTGRCQKELMQLNSSMPAIPQPSVARSRSLLNLAKSVHNKRYSQSQNDLDRKYVDSNENIQDGSGMGRLIKGLDHHRSSLETRRNNGGFSELNDNLINKRLTDQLGGGTRHEQSQTLQDQQISPQQHQNKSSLSTPNLANISSINKNDLKTVNDNCGNIAFESLTNQRDTSLSNQKIYTDKPYQDTCDTPENEGKENKTDVDNNERRQNNMKTSQIMKSTHPDTDVCDENSVNSVSSGVEENAEATEQPLQTNVNLNNVCGIGTGSVNTLSSSPLKSADEDDAENDEFIDNEIKPNDNSIMYQKIKVGNWLGESGIKSIKNNINESISIVEEDNNQKVDNNNNDKKMNRLSQQHSNTKHFINMDSKHDLKDDSYSPVSTLSDVNQYVNVSQMNDQDDKQTKLTQSIKPSVNFPIPIQPDEINSIKTMPKKEINSIHRNNINYNENKYLPKYPHDPSASTESPDQNKFDSTMNRSKSLYFNQNKSSTIKDSLNNQMTNKINLLTSTSKSQYSINQHYMTSTNTSKSSIYFPYACHVTSIDALSSLNSITTHKIPLNITSMKHYTESRRNINYPKLPNSELLLLNQHQNNLLTKEDMDKSQSLSRKTGLSTTIKDLSPQPRDWHYMPTNIYEEKDNVNDYTNIGPDISNIILDPIDASPSTYRRQIDYKDNDKDNNKSKYVLSSRRSDQMNTPLTNESITISNDLFFDNGYRPLNKKQMNKTIDNSNVTSIINTNSSYLNISDSMLAQTSYCHDTIFSSNLSSLAKATTSLNLNKNIATCISQGELIDKLQSYNQIQNKPPSVVHFSNQSRSDYYDYRKIKPISNVSLTSSTKLDKINYPTSTYLIDSSSYLNQSVSKKSNVPTSNVNTTTTTKDVNSNINNRTAGSSAAHLAAMGVGAYKLGDSLALLTTRTDQLIESRKNNDNNEDDMRINRENSNSISLSRDHMMNTSNNENNKKESQMKTSNYYSIKQPTSYTPSPKPTSTQSYHHGLNAIYQSKENNNDDSSDKISSRKYYRSGELDTTIPNFEDNAIRSMKRVTDKVEQFMNFDRIDNDMNFNESNKQLPPLALKNNTINNQLNYVNGSSSSFSPSSNQQSFTSEKLNSIEPLSNQRSITSDESTNQLFSCFQQLFYYFIVALIVYKLLTWFNIKPSFG</sequence>
<dbReference type="PANTHER" id="PTHR23280:SF32">
    <property type="entry name" value="FI22325P1"/>
    <property type="match status" value="1"/>
</dbReference>
<keyword evidence="2" id="KW-0472">Membrane</keyword>
<dbReference type="Gene3D" id="2.30.29.30">
    <property type="entry name" value="Pleckstrin-homology domain (PH domain)/Phosphotyrosine-binding domain (PTB)"/>
    <property type="match status" value="1"/>
</dbReference>
<dbReference type="InterPro" id="IPR011993">
    <property type="entry name" value="PH-like_dom_sf"/>
</dbReference>
<comment type="caution">
    <text evidence="4">The sequence shown here is derived from an EMBL/GenBank/DDBJ whole genome shotgun (WGS) entry which is preliminary data.</text>
</comment>